<organism evidence="7 9">
    <name type="scientific">Photobacterium damselae</name>
    <dbReference type="NCBI Taxonomy" id="38293"/>
    <lineage>
        <taxon>Bacteria</taxon>
        <taxon>Pseudomonadati</taxon>
        <taxon>Pseudomonadota</taxon>
        <taxon>Gammaproteobacteria</taxon>
        <taxon>Vibrionales</taxon>
        <taxon>Vibrionaceae</taxon>
        <taxon>Photobacterium</taxon>
    </lineage>
</organism>
<dbReference type="Gene3D" id="1.10.10.10">
    <property type="entry name" value="Winged helix-like DNA-binding domain superfamily/Winged helix DNA-binding domain"/>
    <property type="match status" value="1"/>
</dbReference>
<dbReference type="Pfam" id="PF00126">
    <property type="entry name" value="HTH_1"/>
    <property type="match status" value="1"/>
</dbReference>
<protein>
    <submittedName>
        <fullName evidence="6">LysR family transcriptional regulator</fullName>
    </submittedName>
    <submittedName>
        <fullName evidence="7">Symbiotic regulator homolog 1</fullName>
    </submittedName>
</protein>
<evidence type="ECO:0000256" key="2">
    <source>
        <dbReference type="ARBA" id="ARBA00023015"/>
    </source>
</evidence>
<feature type="domain" description="HTH lysR-type" evidence="5">
    <location>
        <begin position="12"/>
        <end position="69"/>
    </location>
</feature>
<gene>
    <name evidence="7" type="primary">syrM1</name>
    <name evidence="6" type="ORF">CTM90_03520</name>
    <name evidence="7" type="ORF">NCTC11647_03613</name>
</gene>
<dbReference type="AlphaFoldDB" id="A0A2T3QMZ3"/>
<dbReference type="SUPFAM" id="SSF46785">
    <property type="entry name" value="Winged helix' DNA-binding domain"/>
    <property type="match status" value="1"/>
</dbReference>
<name>A0A2T3QMZ3_PHODM</name>
<accession>A0A2T3QMZ3</accession>
<proteinExistence type="inferred from homology"/>
<keyword evidence="2" id="KW-0805">Transcription regulation</keyword>
<dbReference type="Proteomes" id="UP000251647">
    <property type="component" value="Unassembled WGS sequence"/>
</dbReference>
<dbReference type="OrthoDB" id="3252676at2"/>
<dbReference type="PANTHER" id="PTHR30118:SF6">
    <property type="entry name" value="HTH-TYPE TRANSCRIPTIONAL REGULATOR LEUO"/>
    <property type="match status" value="1"/>
</dbReference>
<evidence type="ECO:0000256" key="1">
    <source>
        <dbReference type="ARBA" id="ARBA00009437"/>
    </source>
</evidence>
<evidence type="ECO:0000256" key="3">
    <source>
        <dbReference type="ARBA" id="ARBA00023125"/>
    </source>
</evidence>
<sequence>MESNYLQPLIKYDQNLMVALYVLLREKHISNAAKHLCISQSAVSQKLSKLRYIFNDNLLVRINNEMVLTPFALTLYPMLEAHISSAIDIFHMRHKTNDTMKKVYRICIIDGIGMDLVSKKSLDILKDMNFAVSFEIINRYDACVEDLNNGNLDLLIGSFDGLSNNIHQVNIGEMEYGLFADKNNPLLQRKSGKVTFDELYSEKFIDFKFHGKLGIEVKSVFNKNGKFLNTILSYSQYDLVAKALIDTEFLAFIPVGLVNTEELSKIELDMTLPKGKCYMYWHSVMEKDLFHKYLRNSFVNMSCF</sequence>
<dbReference type="GO" id="GO:0003700">
    <property type="term" value="F:DNA-binding transcription factor activity"/>
    <property type="evidence" value="ECO:0007669"/>
    <property type="project" value="InterPro"/>
</dbReference>
<dbReference type="Proteomes" id="UP000241404">
    <property type="component" value="Unassembled WGS sequence"/>
</dbReference>
<keyword evidence="4" id="KW-0804">Transcription</keyword>
<dbReference type="EMBL" id="PYMM01000001">
    <property type="protein sequence ID" value="PSU19053.1"/>
    <property type="molecule type" value="Genomic_DNA"/>
</dbReference>
<dbReference type="Pfam" id="PF03466">
    <property type="entry name" value="LysR_substrate"/>
    <property type="match status" value="1"/>
</dbReference>
<dbReference type="InterPro" id="IPR050389">
    <property type="entry name" value="LysR-type_TF"/>
</dbReference>
<comment type="similarity">
    <text evidence="1">Belongs to the LysR transcriptional regulatory family.</text>
</comment>
<dbReference type="EMBL" id="UATL01000005">
    <property type="protein sequence ID" value="SPY44663.1"/>
    <property type="molecule type" value="Genomic_DNA"/>
</dbReference>
<dbReference type="InterPro" id="IPR005119">
    <property type="entry name" value="LysR_subst-bd"/>
</dbReference>
<dbReference type="InterPro" id="IPR036388">
    <property type="entry name" value="WH-like_DNA-bd_sf"/>
</dbReference>
<keyword evidence="3" id="KW-0238">DNA-binding</keyword>
<evidence type="ECO:0000313" key="6">
    <source>
        <dbReference type="EMBL" id="PSU19053.1"/>
    </source>
</evidence>
<dbReference type="PROSITE" id="PS50931">
    <property type="entry name" value="HTH_LYSR"/>
    <property type="match status" value="1"/>
</dbReference>
<dbReference type="Gene3D" id="3.40.190.10">
    <property type="entry name" value="Periplasmic binding protein-like II"/>
    <property type="match status" value="2"/>
</dbReference>
<dbReference type="GeneID" id="93399451"/>
<dbReference type="GO" id="GO:0003677">
    <property type="term" value="F:DNA binding"/>
    <property type="evidence" value="ECO:0007669"/>
    <property type="project" value="UniProtKB-KW"/>
</dbReference>
<evidence type="ECO:0000256" key="4">
    <source>
        <dbReference type="ARBA" id="ARBA00023163"/>
    </source>
</evidence>
<dbReference type="InterPro" id="IPR036390">
    <property type="entry name" value="WH_DNA-bd_sf"/>
</dbReference>
<evidence type="ECO:0000313" key="8">
    <source>
        <dbReference type="Proteomes" id="UP000241404"/>
    </source>
</evidence>
<dbReference type="PANTHER" id="PTHR30118">
    <property type="entry name" value="HTH-TYPE TRANSCRIPTIONAL REGULATOR LEUO-RELATED"/>
    <property type="match status" value="1"/>
</dbReference>
<dbReference type="SUPFAM" id="SSF53850">
    <property type="entry name" value="Periplasmic binding protein-like II"/>
    <property type="match status" value="1"/>
</dbReference>
<dbReference type="InterPro" id="IPR000847">
    <property type="entry name" value="LysR_HTH_N"/>
</dbReference>
<reference evidence="6 8" key="1">
    <citation type="submission" date="2018-03" db="EMBL/GenBank/DDBJ databases">
        <title>Whole genome sequencing of Histamine producing bacteria.</title>
        <authorList>
            <person name="Butler K."/>
        </authorList>
    </citation>
    <scope>NUCLEOTIDE SEQUENCE [LARGE SCALE GENOMIC DNA]</scope>
    <source>
        <strain evidence="6 8">BT-6</strain>
    </source>
</reference>
<dbReference type="RefSeq" id="WP_005304687.1">
    <property type="nucleotide sequence ID" value="NZ_CP074085.1"/>
</dbReference>
<evidence type="ECO:0000313" key="9">
    <source>
        <dbReference type="Proteomes" id="UP000251647"/>
    </source>
</evidence>
<evidence type="ECO:0000313" key="7">
    <source>
        <dbReference type="EMBL" id="SPY44663.1"/>
    </source>
</evidence>
<reference evidence="7 9" key="2">
    <citation type="submission" date="2018-06" db="EMBL/GenBank/DDBJ databases">
        <authorList>
            <consortium name="Pathogen Informatics"/>
            <person name="Doyle S."/>
        </authorList>
    </citation>
    <scope>NUCLEOTIDE SEQUENCE [LARGE SCALE GENOMIC DNA]</scope>
    <source>
        <strain evidence="7 9">NCTC11647</strain>
    </source>
</reference>
<evidence type="ECO:0000259" key="5">
    <source>
        <dbReference type="PROSITE" id="PS50931"/>
    </source>
</evidence>